<dbReference type="NCBIfam" id="TIGR00538">
    <property type="entry name" value="hemN"/>
    <property type="match status" value="1"/>
</dbReference>
<evidence type="ECO:0000256" key="16">
    <source>
        <dbReference type="PIRSR" id="PIRSR000167-1"/>
    </source>
</evidence>
<dbReference type="PROSITE" id="PS51918">
    <property type="entry name" value="RADICAL_SAM"/>
    <property type="match status" value="1"/>
</dbReference>
<dbReference type="InterPro" id="IPR007197">
    <property type="entry name" value="rSAM"/>
</dbReference>
<keyword evidence="20" id="KW-1185">Reference proteome</keyword>
<comment type="similarity">
    <text evidence="3 15">Belongs to the anaerobic coproporphyrinogen-III oxidase family.</text>
</comment>
<dbReference type="GO" id="GO:0006782">
    <property type="term" value="P:protoporphyrinogen IX biosynthetic process"/>
    <property type="evidence" value="ECO:0007669"/>
    <property type="project" value="UniProtKB-UniPathway"/>
</dbReference>
<evidence type="ECO:0000256" key="9">
    <source>
        <dbReference type="ARBA" id="ARBA00023002"/>
    </source>
</evidence>
<name>A0A3P2A9Y7_9BACE</name>
<dbReference type="CDD" id="cd01335">
    <property type="entry name" value="Radical_SAM"/>
    <property type="match status" value="1"/>
</dbReference>
<dbReference type="GO" id="GO:0005737">
    <property type="term" value="C:cytoplasm"/>
    <property type="evidence" value="ECO:0007669"/>
    <property type="project" value="UniProtKB-SubCell"/>
</dbReference>
<evidence type="ECO:0000256" key="3">
    <source>
        <dbReference type="ARBA" id="ARBA00005493"/>
    </source>
</evidence>
<evidence type="ECO:0000313" key="19">
    <source>
        <dbReference type="EMBL" id="RRD92211.1"/>
    </source>
</evidence>
<evidence type="ECO:0000256" key="8">
    <source>
        <dbReference type="ARBA" id="ARBA00022723"/>
    </source>
</evidence>
<keyword evidence="9 15" id="KW-0560">Oxidoreductase</keyword>
<dbReference type="SUPFAM" id="SSF102114">
    <property type="entry name" value="Radical SAM enzymes"/>
    <property type="match status" value="1"/>
</dbReference>
<dbReference type="InterPro" id="IPR006638">
    <property type="entry name" value="Elp3/MiaA/NifB-like_rSAM"/>
</dbReference>
<evidence type="ECO:0000256" key="1">
    <source>
        <dbReference type="ARBA" id="ARBA00004496"/>
    </source>
</evidence>
<evidence type="ECO:0000256" key="5">
    <source>
        <dbReference type="ARBA" id="ARBA00022485"/>
    </source>
</evidence>
<comment type="cofactor">
    <cofactor evidence="15 17">
        <name>[4Fe-4S] cluster</name>
        <dbReference type="ChEBI" id="CHEBI:49883"/>
    </cofactor>
    <text evidence="15 17">Binds 1 [4Fe-4S] cluster. The cluster is coordinated with 3 cysteines and an exchangeable S-adenosyl-L-methionine.</text>
</comment>
<feature type="binding site" evidence="16">
    <location>
        <position position="140"/>
    </location>
    <ligand>
        <name>S-adenosyl-L-methionine</name>
        <dbReference type="ChEBI" id="CHEBI:59789"/>
        <label>1</label>
    </ligand>
</feature>
<dbReference type="GO" id="GO:0051989">
    <property type="term" value="F:coproporphyrinogen dehydrogenase activity"/>
    <property type="evidence" value="ECO:0007669"/>
    <property type="project" value="UniProtKB-EC"/>
</dbReference>
<feature type="binding site" evidence="16">
    <location>
        <begin position="61"/>
        <end position="63"/>
    </location>
    <ligand>
        <name>S-adenosyl-L-methionine</name>
        <dbReference type="ChEBI" id="CHEBI:59789"/>
        <label>2</label>
    </ligand>
</feature>
<feature type="binding site" evidence="16">
    <location>
        <position position="167"/>
    </location>
    <ligand>
        <name>S-adenosyl-L-methionine</name>
        <dbReference type="ChEBI" id="CHEBI:59789"/>
        <label>2</label>
    </ligand>
</feature>
<comment type="subcellular location">
    <subcellularLocation>
        <location evidence="1 15">Cytoplasm</location>
    </subcellularLocation>
</comment>
<dbReference type="InterPro" id="IPR023404">
    <property type="entry name" value="rSAM_horseshoe"/>
</dbReference>
<evidence type="ECO:0000256" key="14">
    <source>
        <dbReference type="ARBA" id="ARBA00048321"/>
    </source>
</evidence>
<feature type="binding site" evidence="16">
    <location>
        <position position="107"/>
    </location>
    <ligand>
        <name>S-adenosyl-L-methionine</name>
        <dbReference type="ChEBI" id="CHEBI:59789"/>
        <label>1</label>
    </ligand>
</feature>
<keyword evidence="12 15" id="KW-0627">Porphyrin biosynthesis</keyword>
<dbReference type="PANTHER" id="PTHR13932">
    <property type="entry name" value="COPROPORPHYRINIGEN III OXIDASE"/>
    <property type="match status" value="1"/>
</dbReference>
<evidence type="ECO:0000256" key="2">
    <source>
        <dbReference type="ARBA" id="ARBA00004785"/>
    </source>
</evidence>
<comment type="subunit">
    <text evidence="4">Monomer.</text>
</comment>
<dbReference type="GO" id="GO:0051539">
    <property type="term" value="F:4 iron, 4 sulfur cluster binding"/>
    <property type="evidence" value="ECO:0007669"/>
    <property type="project" value="UniProtKB-KW"/>
</dbReference>
<evidence type="ECO:0000256" key="13">
    <source>
        <dbReference type="ARBA" id="ARBA00024295"/>
    </source>
</evidence>
<dbReference type="GO" id="GO:0004109">
    <property type="term" value="F:coproporphyrinogen oxidase activity"/>
    <property type="evidence" value="ECO:0007669"/>
    <property type="project" value="InterPro"/>
</dbReference>
<accession>A0A3P2A9Y7</accession>
<feature type="binding site" evidence="16">
    <location>
        <position position="203"/>
    </location>
    <ligand>
        <name>S-adenosyl-L-methionine</name>
        <dbReference type="ChEBI" id="CHEBI:59789"/>
        <label>2</label>
    </ligand>
</feature>
<dbReference type="Pfam" id="PF04055">
    <property type="entry name" value="Radical_SAM"/>
    <property type="match status" value="1"/>
</dbReference>
<comment type="pathway">
    <text evidence="2 15">Porphyrin-containing compound metabolism; protoporphyrin-IX biosynthesis; protoporphyrinogen-IX from coproporphyrinogen-III (AdoMet route): step 1/1.</text>
</comment>
<evidence type="ECO:0000256" key="10">
    <source>
        <dbReference type="ARBA" id="ARBA00023004"/>
    </source>
</evidence>
<feature type="binding site" evidence="17">
    <location>
        <position position="62"/>
    </location>
    <ligand>
        <name>[4Fe-4S] cluster</name>
        <dbReference type="ChEBI" id="CHEBI:49883"/>
        <note>4Fe-4S-S-AdoMet</note>
    </ligand>
</feature>
<feature type="binding site" evidence="17">
    <location>
        <position position="55"/>
    </location>
    <ligand>
        <name>[4Fe-4S] cluster</name>
        <dbReference type="ChEBI" id="CHEBI:49883"/>
        <note>4Fe-4S-S-AdoMet</note>
    </ligand>
</feature>
<dbReference type="Gene3D" id="3.80.30.20">
    <property type="entry name" value="tm_1862 like domain"/>
    <property type="match status" value="1"/>
</dbReference>
<evidence type="ECO:0000256" key="11">
    <source>
        <dbReference type="ARBA" id="ARBA00023014"/>
    </source>
</evidence>
<dbReference type="InterPro" id="IPR058240">
    <property type="entry name" value="rSAM_sf"/>
</dbReference>
<dbReference type="SMART" id="SM00729">
    <property type="entry name" value="Elp3"/>
    <property type="match status" value="1"/>
</dbReference>
<dbReference type="UniPathway" id="UPA00251">
    <property type="reaction ID" value="UER00323"/>
</dbReference>
<feature type="binding site" evidence="16">
    <location>
        <position position="179"/>
    </location>
    <ligand>
        <name>S-adenosyl-L-methionine</name>
        <dbReference type="ChEBI" id="CHEBI:59789"/>
        <label>2</label>
    </ligand>
</feature>
<evidence type="ECO:0000313" key="20">
    <source>
        <dbReference type="Proteomes" id="UP000279562"/>
    </source>
</evidence>
<keyword evidence="8 15" id="KW-0479">Metal-binding</keyword>
<comment type="catalytic activity">
    <reaction evidence="14 15">
        <text>coproporphyrinogen III + 2 S-adenosyl-L-methionine = protoporphyrinogen IX + 2 5'-deoxyadenosine + 2 L-methionine + 2 CO2</text>
        <dbReference type="Rhea" id="RHEA:15425"/>
        <dbReference type="ChEBI" id="CHEBI:16526"/>
        <dbReference type="ChEBI" id="CHEBI:17319"/>
        <dbReference type="ChEBI" id="CHEBI:57307"/>
        <dbReference type="ChEBI" id="CHEBI:57309"/>
        <dbReference type="ChEBI" id="CHEBI:57844"/>
        <dbReference type="ChEBI" id="CHEBI:59789"/>
        <dbReference type="EC" id="1.3.98.3"/>
    </reaction>
</comment>
<dbReference type="RefSeq" id="WP_125238746.1">
    <property type="nucleotide sequence ID" value="NZ_RQYF01000013.1"/>
</dbReference>
<keyword evidence="7 15" id="KW-0949">S-adenosyl-L-methionine</keyword>
<sequence length="453" mass="50758">MIPIEKYNVSVPRYTSYPPANFFGPTDGASYIEAVKRSNSEGSANISFYLHMPFCHRLCHYCGCNSYVMPRRGDTVRRYAGALHKEIDMVAAHLDKSRPISQIHYGGGSPTAMPAALLRELNEHMLSLFPVIEGCEIAIECHPGYLSHDDWAALAGCGFNRFSIGVQDLNPEVLKAVGRTPSLLPLKEITEMLHGAGAAVNMDFLFGLPHQTPESFADSIRRAIDTRPERLVTFSYGHMPQVFKRQQVLEKHGLPAADAKRRMHDLAAGLLLQAGYKRIGLDHFVLPSDELYTALLHGQLYRNFQGYCSRRTTGDVYAFGVTGISQFDSFYAQNTKDIEEFIGLTLAGEPATKKGYRLTPRQRIAKEVIERLMCNYRIRWQEIADTLGIGTDTLKAAICYDEALLHEMEDDGLLRLDPDGIRMTEQGHPFVRNVAAALDPLMRETDKQFSKPI</sequence>
<evidence type="ECO:0000259" key="18">
    <source>
        <dbReference type="PROSITE" id="PS51918"/>
    </source>
</evidence>
<dbReference type="InterPro" id="IPR010723">
    <property type="entry name" value="HemN_C"/>
</dbReference>
<feature type="binding site" evidence="17">
    <location>
        <position position="59"/>
    </location>
    <ligand>
        <name>[4Fe-4S] cluster</name>
        <dbReference type="ChEBI" id="CHEBI:49883"/>
        <note>4Fe-4S-S-AdoMet</note>
    </ligand>
</feature>
<dbReference type="PIRSF" id="PIRSF000167">
    <property type="entry name" value="HemN"/>
    <property type="match status" value="1"/>
</dbReference>
<dbReference type="AlphaFoldDB" id="A0A3P2A9Y7"/>
<dbReference type="SFLD" id="SFLDS00029">
    <property type="entry name" value="Radical_SAM"/>
    <property type="match status" value="1"/>
</dbReference>
<dbReference type="SFLD" id="SFLDG01065">
    <property type="entry name" value="anaerobic_coproporphyrinogen-I"/>
    <property type="match status" value="1"/>
</dbReference>
<keyword evidence="5 15" id="KW-0004">4Fe-4S</keyword>
<keyword evidence="6 15" id="KW-0963">Cytoplasm</keyword>
<evidence type="ECO:0000256" key="15">
    <source>
        <dbReference type="PIRNR" id="PIRNR000167"/>
    </source>
</evidence>
<keyword evidence="11 15" id="KW-0411">Iron-sulfur</keyword>
<evidence type="ECO:0000256" key="6">
    <source>
        <dbReference type="ARBA" id="ARBA00022490"/>
    </source>
</evidence>
<dbReference type="GO" id="GO:0046872">
    <property type="term" value="F:metal ion binding"/>
    <property type="evidence" value="ECO:0007669"/>
    <property type="project" value="UniProtKB-KW"/>
</dbReference>
<dbReference type="Proteomes" id="UP000279562">
    <property type="component" value="Unassembled WGS sequence"/>
</dbReference>
<dbReference type="InterPro" id="IPR034505">
    <property type="entry name" value="Coproporphyrinogen-III_oxidase"/>
</dbReference>
<keyword evidence="10 15" id="KW-0408">Iron</keyword>
<dbReference type="Pfam" id="PF06969">
    <property type="entry name" value="HemN_C"/>
    <property type="match status" value="1"/>
</dbReference>
<comment type="function">
    <text evidence="13">Involved in the heme biosynthesis. Catalyzes the anaerobic oxidative decarboxylation of propionate groups of rings A and B of coproporphyrinogen III to yield the vinyl groups in protoporphyrinogen IX.</text>
</comment>
<evidence type="ECO:0000256" key="17">
    <source>
        <dbReference type="PIRSR" id="PIRSR000167-2"/>
    </source>
</evidence>
<evidence type="ECO:0000256" key="12">
    <source>
        <dbReference type="ARBA" id="ARBA00023244"/>
    </source>
</evidence>
<dbReference type="InterPro" id="IPR004558">
    <property type="entry name" value="Coprogen_oxidase_HemN"/>
</dbReference>
<dbReference type="EC" id="1.3.98.3" evidence="15"/>
<organism evidence="19 20">
    <name type="scientific">Prevotella heparinolytica</name>
    <dbReference type="NCBI Taxonomy" id="28113"/>
    <lineage>
        <taxon>Bacteria</taxon>
        <taxon>Pseudomonadati</taxon>
        <taxon>Bacteroidota</taxon>
        <taxon>Bacteroidia</taxon>
        <taxon>Bacteroidales</taxon>
        <taxon>Bacteroidaceae</taxon>
        <taxon>Bacteroides</taxon>
    </lineage>
</organism>
<dbReference type="PANTHER" id="PTHR13932:SF6">
    <property type="entry name" value="OXYGEN-INDEPENDENT COPROPORPHYRINOGEN III OXIDASE"/>
    <property type="match status" value="1"/>
</dbReference>
<comment type="caution">
    <text evidence="19">The sequence shown here is derived from an EMBL/GenBank/DDBJ whole genome shotgun (WGS) entry which is preliminary data.</text>
</comment>
<feature type="domain" description="Radical SAM core" evidence="18">
    <location>
        <begin position="40"/>
        <end position="282"/>
    </location>
</feature>
<dbReference type="Gene3D" id="1.10.10.920">
    <property type="match status" value="1"/>
</dbReference>
<protein>
    <recommendedName>
        <fullName evidence="15">Coproporphyrinogen-III oxidase</fullName>
        <ecNumber evidence="15">1.3.98.3</ecNumber>
    </recommendedName>
</protein>
<dbReference type="EMBL" id="RQYF01000013">
    <property type="protein sequence ID" value="RRD92211.1"/>
    <property type="molecule type" value="Genomic_DNA"/>
</dbReference>
<evidence type="ECO:0000256" key="4">
    <source>
        <dbReference type="ARBA" id="ARBA00011245"/>
    </source>
</evidence>
<reference evidence="19 20" key="1">
    <citation type="submission" date="2018-11" db="EMBL/GenBank/DDBJ databases">
        <title>Genomes From Bacteria Associated with the Canine Oral Cavity: a Test Case for Automated Genome-Based Taxonomic Assignment.</title>
        <authorList>
            <person name="Coil D.A."/>
            <person name="Jospin G."/>
            <person name="Darling A.E."/>
            <person name="Wallis C."/>
            <person name="Davis I.J."/>
            <person name="Harris S."/>
            <person name="Eisen J.A."/>
            <person name="Holcombe L.J."/>
            <person name="O'Flynn C."/>
        </authorList>
    </citation>
    <scope>NUCLEOTIDE SEQUENCE [LARGE SCALE GENOMIC DNA]</scope>
    <source>
        <strain evidence="19 20">OH1047_COT-310</strain>
    </source>
</reference>
<proteinExistence type="inferred from homology"/>
<feature type="binding site" evidence="16">
    <location>
        <position position="324"/>
    </location>
    <ligand>
        <name>S-adenosyl-L-methionine</name>
        <dbReference type="ChEBI" id="CHEBI:59789"/>
        <label>1</label>
    </ligand>
</feature>
<gene>
    <name evidence="19" type="primary">hemN</name>
    <name evidence="19" type="ORF">EII33_04855</name>
</gene>
<feature type="binding site" evidence="16">
    <location>
        <position position="49"/>
    </location>
    <ligand>
        <name>S-adenosyl-L-methionine</name>
        <dbReference type="ChEBI" id="CHEBI:59789"/>
        <label>1</label>
    </ligand>
</feature>
<evidence type="ECO:0000256" key="7">
    <source>
        <dbReference type="ARBA" id="ARBA00022691"/>
    </source>
</evidence>